<dbReference type="Pfam" id="PF00106">
    <property type="entry name" value="adh_short"/>
    <property type="match status" value="1"/>
</dbReference>
<evidence type="ECO:0000256" key="2">
    <source>
        <dbReference type="ARBA" id="ARBA00023002"/>
    </source>
</evidence>
<organism evidence="5 6">
    <name type="scientific">Agathobaculum faecis</name>
    <dbReference type="NCBI Taxonomy" id="2763013"/>
    <lineage>
        <taxon>Bacteria</taxon>
        <taxon>Bacillati</taxon>
        <taxon>Bacillota</taxon>
        <taxon>Clostridia</taxon>
        <taxon>Eubacteriales</taxon>
        <taxon>Butyricicoccaceae</taxon>
        <taxon>Agathobaculum</taxon>
    </lineage>
</organism>
<dbReference type="Proteomes" id="UP000606499">
    <property type="component" value="Unassembled WGS sequence"/>
</dbReference>
<dbReference type="GO" id="GO:0016491">
    <property type="term" value="F:oxidoreductase activity"/>
    <property type="evidence" value="ECO:0007669"/>
    <property type="project" value="UniProtKB-KW"/>
</dbReference>
<dbReference type="InterPro" id="IPR036291">
    <property type="entry name" value="NAD(P)-bd_dom_sf"/>
</dbReference>
<dbReference type="PANTHER" id="PTHR42879">
    <property type="entry name" value="3-OXOACYL-(ACYL-CARRIER-PROTEIN) REDUCTASE"/>
    <property type="match status" value="1"/>
</dbReference>
<keyword evidence="2" id="KW-0560">Oxidoreductase</keyword>
<evidence type="ECO:0000256" key="1">
    <source>
        <dbReference type="ARBA" id="ARBA00006484"/>
    </source>
</evidence>
<evidence type="ECO:0000256" key="3">
    <source>
        <dbReference type="ARBA" id="ARBA00023221"/>
    </source>
</evidence>
<keyword evidence="6" id="KW-1185">Reference proteome</keyword>
<dbReference type="SUPFAM" id="SSF51735">
    <property type="entry name" value="NAD(P)-binding Rossmann-fold domains"/>
    <property type="match status" value="1"/>
</dbReference>
<dbReference type="PRINTS" id="PR00080">
    <property type="entry name" value="SDRFAMILY"/>
</dbReference>
<dbReference type="InterPro" id="IPR002347">
    <property type="entry name" value="SDR_fam"/>
</dbReference>
<comment type="caution">
    <text evidence="5">The sequence shown here is derived from an EMBL/GenBank/DDBJ whole genome shotgun (WGS) entry which is preliminary data.</text>
</comment>
<proteinExistence type="inferred from homology"/>
<dbReference type="AlphaFoldDB" id="A0A923LTJ3"/>
<dbReference type="PANTHER" id="PTHR42879:SF2">
    <property type="entry name" value="3-OXOACYL-[ACYL-CARRIER-PROTEIN] REDUCTASE FABG"/>
    <property type="match status" value="1"/>
</dbReference>
<keyword evidence="3" id="KW-0753">Steroid metabolism</keyword>
<evidence type="ECO:0000313" key="6">
    <source>
        <dbReference type="Proteomes" id="UP000606499"/>
    </source>
</evidence>
<dbReference type="GO" id="GO:0008206">
    <property type="term" value="P:bile acid metabolic process"/>
    <property type="evidence" value="ECO:0007669"/>
    <property type="project" value="UniProtKB-ARBA"/>
</dbReference>
<sequence>MVHPLFDITGRKAIVTGGTRGLGHGMAEGLMEAGCEVVIIGSSARVHTAAEEFRARGFACHSVQADLGRREECYRAFGEAVEQLGGDLDIIVTAHGIQRRHRADQFPMSDWDDVIRVNLESQFILCQEASKIMVKKGYGKIITISSMASFFGGQNVVAYSAAKGGVAQMTKCMSNDLLACGVNVNSIAPGYFATDMNEALLDPSNYRYKEICDRIPAHRWGEPADMKGACLFLASHASDYLGGAILPVDGGYLCK</sequence>
<evidence type="ECO:0000256" key="4">
    <source>
        <dbReference type="RuleBase" id="RU000363"/>
    </source>
</evidence>
<dbReference type="InterPro" id="IPR050259">
    <property type="entry name" value="SDR"/>
</dbReference>
<keyword evidence="3" id="KW-0443">Lipid metabolism</keyword>
<protein>
    <submittedName>
        <fullName evidence="5">SDR family oxidoreductase</fullName>
    </submittedName>
</protein>
<dbReference type="InterPro" id="IPR020904">
    <property type="entry name" value="Sc_DH/Rdtase_CS"/>
</dbReference>
<gene>
    <name evidence="5" type="ORF">H8S45_06125</name>
</gene>
<reference evidence="5" key="1">
    <citation type="submission" date="2020-08" db="EMBL/GenBank/DDBJ databases">
        <title>Genome public.</title>
        <authorList>
            <person name="Liu C."/>
            <person name="Sun Q."/>
        </authorList>
    </citation>
    <scope>NUCLEOTIDE SEQUENCE</scope>
    <source>
        <strain evidence="5">NSJ-28</strain>
    </source>
</reference>
<dbReference type="PROSITE" id="PS00061">
    <property type="entry name" value="ADH_SHORT"/>
    <property type="match status" value="1"/>
</dbReference>
<evidence type="ECO:0000313" key="5">
    <source>
        <dbReference type="EMBL" id="MBC5725033.1"/>
    </source>
</evidence>
<comment type="similarity">
    <text evidence="1 4">Belongs to the short-chain dehydrogenases/reductases (SDR) family.</text>
</comment>
<dbReference type="EMBL" id="JACOPL010000004">
    <property type="protein sequence ID" value="MBC5725033.1"/>
    <property type="molecule type" value="Genomic_DNA"/>
</dbReference>
<dbReference type="RefSeq" id="WP_107630725.1">
    <property type="nucleotide sequence ID" value="NZ_JACOPL010000004.1"/>
</dbReference>
<dbReference type="Gene3D" id="3.40.50.720">
    <property type="entry name" value="NAD(P)-binding Rossmann-like Domain"/>
    <property type="match status" value="1"/>
</dbReference>
<name>A0A923LTJ3_9FIRM</name>
<dbReference type="PRINTS" id="PR00081">
    <property type="entry name" value="GDHRDH"/>
</dbReference>
<dbReference type="FunFam" id="3.40.50.720:FF:000084">
    <property type="entry name" value="Short-chain dehydrogenase reductase"/>
    <property type="match status" value="1"/>
</dbReference>
<accession>A0A923LTJ3</accession>